<dbReference type="Proteomes" id="UP000235739">
    <property type="component" value="Unassembled WGS sequence"/>
</dbReference>
<dbReference type="Gene3D" id="3.30.420.10">
    <property type="entry name" value="Ribonuclease H-like superfamily/Ribonuclease H"/>
    <property type="match status" value="1"/>
</dbReference>
<feature type="region of interest" description="Disordered" evidence="2">
    <location>
        <begin position="1"/>
        <end position="36"/>
    </location>
</feature>
<dbReference type="GO" id="GO:0015074">
    <property type="term" value="P:DNA integration"/>
    <property type="evidence" value="ECO:0007669"/>
    <property type="project" value="InterPro"/>
</dbReference>
<dbReference type="InterPro" id="IPR048020">
    <property type="entry name" value="Transpos_IS3"/>
</dbReference>
<keyword evidence="1" id="KW-0175">Coiled coil</keyword>
<dbReference type="InterPro" id="IPR001584">
    <property type="entry name" value="Integrase_cat-core"/>
</dbReference>
<evidence type="ECO:0000256" key="2">
    <source>
        <dbReference type="SAM" id="MobiDB-lite"/>
    </source>
</evidence>
<dbReference type="RefSeq" id="WP_102598715.1">
    <property type="nucleotide sequence ID" value="NZ_JABUYH010000021.1"/>
</dbReference>
<sequence>MSIDSIHPTPGNMPENGTMDSIDSRPEQPRRRSISPAQKLAYLDGYEQAIQTGEGRGYLRANALYSSQIVEWRRLRDAGVLGDSTSNSFPARSSSRLSKEQAEIARLKKQLAANEQKLATTQTALEIMGKGTRALGTNLEERGFQIAAQDLLSHVYEQLVTGGVSTRQASSLAGVSRATMNRRQNAARAGRALRATAPRPAPANKLTAQEETTILATLNSERFVDQAPEQIHATLLSEGTYLCSVSSMYRLLRRAKQVAERRRQARHPARKVPELVADQPGEVFTWDITKLAGPTKGVYFDAYVMIDIYSRYIIGCQVHTRESGELARDFIAGVFAKAQVPKVVHADRGTSMTSKPVAALLADLDVLKSHSRPKVSNDNPFSEAWFKTLKYLPTFPQRFGSLVDARAFMDRFVQSYNGHHRHSGIGFHTPADVHFGMTGHVDDQRLAALQRAWDEHPERFGRRRLPKKLQMPEAAWINEPVKRLEGQEMQAG</sequence>
<evidence type="ECO:0000256" key="1">
    <source>
        <dbReference type="SAM" id="Coils"/>
    </source>
</evidence>
<dbReference type="NCBIfam" id="NF033516">
    <property type="entry name" value="transpos_IS3"/>
    <property type="match status" value="1"/>
</dbReference>
<dbReference type="GeneID" id="303183849"/>
<feature type="coiled-coil region" evidence="1">
    <location>
        <begin position="97"/>
        <end position="124"/>
    </location>
</feature>
<dbReference type="PROSITE" id="PS50994">
    <property type="entry name" value="INTEGRASE"/>
    <property type="match status" value="1"/>
</dbReference>
<protein>
    <submittedName>
        <fullName evidence="4">IS3-like element ISAar44 family transposase</fullName>
    </submittedName>
</protein>
<gene>
    <name evidence="4" type="ORF">CIK84_13025</name>
</gene>
<comment type="caution">
    <text evidence="4">The sequence shown here is derived from an EMBL/GenBank/DDBJ whole genome shotgun (WGS) entry which is preliminary data.</text>
</comment>
<dbReference type="InterPro" id="IPR036397">
    <property type="entry name" value="RNaseH_sf"/>
</dbReference>
<evidence type="ECO:0000313" key="5">
    <source>
        <dbReference type="Proteomes" id="UP000235739"/>
    </source>
</evidence>
<dbReference type="SUPFAM" id="SSF46689">
    <property type="entry name" value="Homeodomain-like"/>
    <property type="match status" value="1"/>
</dbReference>
<dbReference type="Pfam" id="PF00665">
    <property type="entry name" value="rve"/>
    <property type="match status" value="1"/>
</dbReference>
<organism evidence="4 5">
    <name type="scientific">Glutamicibacter arilaitensis</name>
    <dbReference type="NCBI Taxonomy" id="256701"/>
    <lineage>
        <taxon>Bacteria</taxon>
        <taxon>Bacillati</taxon>
        <taxon>Actinomycetota</taxon>
        <taxon>Actinomycetes</taxon>
        <taxon>Micrococcales</taxon>
        <taxon>Micrococcaceae</taxon>
        <taxon>Glutamicibacter</taxon>
    </lineage>
</organism>
<dbReference type="InterPro" id="IPR012337">
    <property type="entry name" value="RNaseH-like_sf"/>
</dbReference>
<dbReference type="AlphaFoldDB" id="A0A2N7S0C8"/>
<name>A0A2N7S0C8_9MICC</name>
<evidence type="ECO:0000259" key="3">
    <source>
        <dbReference type="PROSITE" id="PS50994"/>
    </source>
</evidence>
<feature type="domain" description="Integrase catalytic" evidence="3">
    <location>
        <begin position="276"/>
        <end position="438"/>
    </location>
</feature>
<dbReference type="GO" id="GO:0003676">
    <property type="term" value="F:nucleic acid binding"/>
    <property type="evidence" value="ECO:0007669"/>
    <property type="project" value="InterPro"/>
</dbReference>
<dbReference type="InterPro" id="IPR050900">
    <property type="entry name" value="Transposase_IS3/IS150/IS904"/>
</dbReference>
<dbReference type="PANTHER" id="PTHR46889">
    <property type="entry name" value="TRANSPOSASE INSF FOR INSERTION SEQUENCE IS3B-RELATED"/>
    <property type="match status" value="1"/>
</dbReference>
<dbReference type="InterPro" id="IPR009057">
    <property type="entry name" value="Homeodomain-like_sf"/>
</dbReference>
<evidence type="ECO:0000313" key="4">
    <source>
        <dbReference type="EMBL" id="PMQ19587.1"/>
    </source>
</evidence>
<dbReference type="EMBL" id="PNQX01000002">
    <property type="protein sequence ID" value="PMQ19587.1"/>
    <property type="molecule type" value="Genomic_DNA"/>
</dbReference>
<dbReference type="PANTHER" id="PTHR46889:SF4">
    <property type="entry name" value="TRANSPOSASE INSO FOR INSERTION SEQUENCE ELEMENT IS911B-RELATED"/>
    <property type="match status" value="1"/>
</dbReference>
<proteinExistence type="predicted"/>
<reference evidence="4 5" key="1">
    <citation type="journal article" date="2017" name="Elife">
        <title>Extensive horizontal gene transfer in cheese-associated bacteria.</title>
        <authorList>
            <person name="Bonham K.S."/>
            <person name="Wolfe B.E."/>
            <person name="Dutton R.J."/>
        </authorList>
    </citation>
    <scope>NUCLEOTIDE SEQUENCE [LARGE SCALE GENOMIC DNA]</scope>
    <source>
        <strain evidence="4 5">JB182</strain>
    </source>
</reference>
<feature type="region of interest" description="Disordered" evidence="2">
    <location>
        <begin position="185"/>
        <end position="204"/>
    </location>
</feature>
<dbReference type="SUPFAM" id="SSF53098">
    <property type="entry name" value="Ribonuclease H-like"/>
    <property type="match status" value="1"/>
</dbReference>
<accession>A0A2N7S0C8</accession>